<dbReference type="EMBL" id="FOMD01000001">
    <property type="protein sequence ID" value="SFC39397.1"/>
    <property type="molecule type" value="Genomic_DNA"/>
</dbReference>
<evidence type="ECO:0000313" key="3">
    <source>
        <dbReference type="Proteomes" id="UP000199022"/>
    </source>
</evidence>
<accession>A0A1I1ISY8</accession>
<feature type="transmembrane region" description="Helical" evidence="1">
    <location>
        <begin position="20"/>
        <end position="37"/>
    </location>
</feature>
<protein>
    <submittedName>
        <fullName evidence="2">Uncharacterized protein</fullName>
    </submittedName>
</protein>
<dbReference type="AlphaFoldDB" id="A0A1I1ISY8"/>
<name>A0A1I1ISY8_9ACTN</name>
<keyword evidence="1" id="KW-0812">Transmembrane</keyword>
<reference evidence="3" key="1">
    <citation type="submission" date="2016-10" db="EMBL/GenBank/DDBJ databases">
        <authorList>
            <person name="Varghese N."/>
            <person name="Submissions S."/>
        </authorList>
    </citation>
    <scope>NUCLEOTIDE SEQUENCE [LARGE SCALE GENOMIC DNA]</scope>
    <source>
        <strain evidence="3">DSM 45962</strain>
    </source>
</reference>
<dbReference type="STRING" id="1225127.SAMN05661030_0858"/>
<keyword evidence="1" id="KW-1133">Transmembrane helix</keyword>
<proteinExistence type="predicted"/>
<evidence type="ECO:0000256" key="1">
    <source>
        <dbReference type="SAM" id="Phobius"/>
    </source>
</evidence>
<keyword evidence="3" id="KW-1185">Reference proteome</keyword>
<sequence>MDAQPTPPGPQPARSRGPLLAVGGAALVVGLGLGWLLPSPLSSGGGADAAGMHAQACDLAAGAFPDGVDEDGARLGDGPGLQQLLAISSLAQAAGAADDSYADAADAGAVLGRGVTTSDLDGINTSLADLRATC</sequence>
<organism evidence="2 3">
    <name type="scientific">Klenkia taihuensis</name>
    <dbReference type="NCBI Taxonomy" id="1225127"/>
    <lineage>
        <taxon>Bacteria</taxon>
        <taxon>Bacillati</taxon>
        <taxon>Actinomycetota</taxon>
        <taxon>Actinomycetes</taxon>
        <taxon>Geodermatophilales</taxon>
        <taxon>Geodermatophilaceae</taxon>
        <taxon>Klenkia</taxon>
    </lineage>
</organism>
<dbReference type="RefSeq" id="WP_091554973.1">
    <property type="nucleotide sequence ID" value="NZ_BNAC01000003.1"/>
</dbReference>
<evidence type="ECO:0000313" key="2">
    <source>
        <dbReference type="EMBL" id="SFC39397.1"/>
    </source>
</evidence>
<keyword evidence="1" id="KW-0472">Membrane</keyword>
<dbReference type="Proteomes" id="UP000199022">
    <property type="component" value="Unassembled WGS sequence"/>
</dbReference>
<gene>
    <name evidence="2" type="ORF">SAMN05661030_0858</name>
</gene>